<evidence type="ECO:0000313" key="3">
    <source>
        <dbReference type="Proteomes" id="UP000031668"/>
    </source>
</evidence>
<dbReference type="EMBL" id="JWZT01005339">
    <property type="protein sequence ID" value="KII61343.1"/>
    <property type="molecule type" value="Genomic_DNA"/>
</dbReference>
<proteinExistence type="predicted"/>
<dbReference type="AlphaFoldDB" id="A0A0C2I7X3"/>
<sequence length="197" mass="23455">MNLYVDFIHNKDSSRLEINSESIFCFLEPCRTKRFEMVVKHSIKETCEVYRFFDFYHISEIAHFPQTEKDFDDIFVKLNQTKSMSYYLKDENKTPIAGRKDNLQKSGKQVAEDEIDPAADLPMIEYIFYKFKEFMSNLVLKEPKTFVVFVGGCLMTLILTICLIDKMRTEKEPELIRRIKMMNSEKNKDNEFNENYL</sequence>
<gene>
    <name evidence="2" type="ORF">RF11_12757</name>
</gene>
<name>A0A0C2I7X3_THEKT</name>
<keyword evidence="1" id="KW-0472">Membrane</keyword>
<keyword evidence="1" id="KW-1133">Transmembrane helix</keyword>
<keyword evidence="3" id="KW-1185">Reference proteome</keyword>
<accession>A0A0C2I7X3</accession>
<evidence type="ECO:0000313" key="2">
    <source>
        <dbReference type="EMBL" id="KII61343.1"/>
    </source>
</evidence>
<protein>
    <submittedName>
        <fullName evidence="2">Uncharacterized protein</fullName>
    </submittedName>
</protein>
<comment type="caution">
    <text evidence="2">The sequence shown here is derived from an EMBL/GenBank/DDBJ whole genome shotgun (WGS) entry which is preliminary data.</text>
</comment>
<evidence type="ECO:0000256" key="1">
    <source>
        <dbReference type="SAM" id="Phobius"/>
    </source>
</evidence>
<reference evidence="2 3" key="1">
    <citation type="journal article" date="2014" name="Genome Biol. Evol.">
        <title>The genome of the myxosporean Thelohanellus kitauei shows adaptations to nutrient acquisition within its fish host.</title>
        <authorList>
            <person name="Yang Y."/>
            <person name="Xiong J."/>
            <person name="Zhou Z."/>
            <person name="Huo F."/>
            <person name="Miao W."/>
            <person name="Ran C."/>
            <person name="Liu Y."/>
            <person name="Zhang J."/>
            <person name="Feng J."/>
            <person name="Wang M."/>
            <person name="Wang M."/>
            <person name="Wang L."/>
            <person name="Yao B."/>
        </authorList>
    </citation>
    <scope>NUCLEOTIDE SEQUENCE [LARGE SCALE GENOMIC DNA]</scope>
    <source>
        <strain evidence="2">Wuqing</strain>
    </source>
</reference>
<organism evidence="2 3">
    <name type="scientific">Thelohanellus kitauei</name>
    <name type="common">Myxosporean</name>
    <dbReference type="NCBI Taxonomy" id="669202"/>
    <lineage>
        <taxon>Eukaryota</taxon>
        <taxon>Metazoa</taxon>
        <taxon>Cnidaria</taxon>
        <taxon>Myxozoa</taxon>
        <taxon>Myxosporea</taxon>
        <taxon>Bivalvulida</taxon>
        <taxon>Platysporina</taxon>
        <taxon>Myxobolidae</taxon>
        <taxon>Thelohanellus</taxon>
    </lineage>
</organism>
<dbReference type="Proteomes" id="UP000031668">
    <property type="component" value="Unassembled WGS sequence"/>
</dbReference>
<feature type="transmembrane region" description="Helical" evidence="1">
    <location>
        <begin position="146"/>
        <end position="164"/>
    </location>
</feature>
<keyword evidence="1" id="KW-0812">Transmembrane</keyword>